<comment type="caution">
    <text evidence="5">The sequence shown here is derived from an EMBL/GenBank/DDBJ whole genome shotgun (WGS) entry which is preliminary data.</text>
</comment>
<accession>A0A8H7PID8</accession>
<feature type="region of interest" description="Disordered" evidence="4">
    <location>
        <begin position="316"/>
        <end position="336"/>
    </location>
</feature>
<feature type="compositionally biased region" description="Basic residues" evidence="4">
    <location>
        <begin position="316"/>
        <end position="329"/>
    </location>
</feature>
<evidence type="ECO:0000313" key="5">
    <source>
        <dbReference type="EMBL" id="KAG2174629.1"/>
    </source>
</evidence>
<dbReference type="InterPro" id="IPR045151">
    <property type="entry name" value="DCAF8"/>
</dbReference>
<feature type="non-terminal residue" evidence="5">
    <location>
        <position position="550"/>
    </location>
</feature>
<dbReference type="SUPFAM" id="SSF50978">
    <property type="entry name" value="WD40 repeat-like"/>
    <property type="match status" value="1"/>
</dbReference>
<dbReference type="InterPro" id="IPR036322">
    <property type="entry name" value="WD40_repeat_dom_sf"/>
</dbReference>
<feature type="repeat" description="WD" evidence="3">
    <location>
        <begin position="63"/>
        <end position="106"/>
    </location>
</feature>
<dbReference type="PANTHER" id="PTHR15574:SF40">
    <property type="entry name" value="WD AND TETRATRICOPEPTIDE REPEATS PROTEIN 1"/>
    <property type="match status" value="1"/>
</dbReference>
<dbReference type="Gene3D" id="2.130.10.10">
    <property type="entry name" value="YVTN repeat-like/Quinoprotein amine dehydrogenase"/>
    <property type="match status" value="1"/>
</dbReference>
<dbReference type="GO" id="GO:0080008">
    <property type="term" value="C:Cul4-RING E3 ubiquitin ligase complex"/>
    <property type="evidence" value="ECO:0007669"/>
    <property type="project" value="TreeGrafter"/>
</dbReference>
<keyword evidence="6" id="KW-1185">Reference proteome</keyword>
<dbReference type="PROSITE" id="PS50082">
    <property type="entry name" value="WD_REPEATS_2"/>
    <property type="match status" value="2"/>
</dbReference>
<dbReference type="EMBL" id="JAEPRA010000016">
    <property type="protein sequence ID" value="KAG2174629.1"/>
    <property type="molecule type" value="Genomic_DNA"/>
</dbReference>
<dbReference type="Proteomes" id="UP000612746">
    <property type="component" value="Unassembled WGS sequence"/>
</dbReference>
<dbReference type="GO" id="GO:0045717">
    <property type="term" value="P:negative regulation of fatty acid biosynthetic process"/>
    <property type="evidence" value="ECO:0007669"/>
    <property type="project" value="TreeGrafter"/>
</dbReference>
<dbReference type="AlphaFoldDB" id="A0A8H7PID8"/>
<evidence type="ECO:0000256" key="2">
    <source>
        <dbReference type="ARBA" id="ARBA00022737"/>
    </source>
</evidence>
<keyword evidence="2" id="KW-0677">Repeat</keyword>
<dbReference type="GO" id="GO:0005737">
    <property type="term" value="C:cytoplasm"/>
    <property type="evidence" value="ECO:0007669"/>
    <property type="project" value="TreeGrafter"/>
</dbReference>
<proteinExistence type="predicted"/>
<dbReference type="OrthoDB" id="2414538at2759"/>
<dbReference type="Pfam" id="PF00400">
    <property type="entry name" value="WD40"/>
    <property type="match status" value="2"/>
</dbReference>
<name>A0A8H7PID8_9FUNG</name>
<gene>
    <name evidence="5" type="ORF">INT44_006893</name>
</gene>
<evidence type="ECO:0000256" key="4">
    <source>
        <dbReference type="SAM" id="MobiDB-lite"/>
    </source>
</evidence>
<dbReference type="SMART" id="SM00320">
    <property type="entry name" value="WD40"/>
    <property type="match status" value="5"/>
</dbReference>
<reference evidence="5" key="1">
    <citation type="submission" date="2020-12" db="EMBL/GenBank/DDBJ databases">
        <title>Metabolic potential, ecology and presence of endohyphal bacteria is reflected in genomic diversity of Mucoromycotina.</title>
        <authorList>
            <person name="Muszewska A."/>
            <person name="Okrasinska A."/>
            <person name="Steczkiewicz K."/>
            <person name="Drgas O."/>
            <person name="Orlowska M."/>
            <person name="Perlinska-Lenart U."/>
            <person name="Aleksandrzak-Piekarczyk T."/>
            <person name="Szatraj K."/>
            <person name="Zielenkiewicz U."/>
            <person name="Pilsyk S."/>
            <person name="Malc E."/>
            <person name="Mieczkowski P."/>
            <person name="Kruszewska J.S."/>
            <person name="Biernat P."/>
            <person name="Pawlowska J."/>
        </authorList>
    </citation>
    <scope>NUCLEOTIDE SEQUENCE</scope>
    <source>
        <strain evidence="5">WA0000051536</strain>
    </source>
</reference>
<evidence type="ECO:0000256" key="1">
    <source>
        <dbReference type="ARBA" id="ARBA00022574"/>
    </source>
</evidence>
<protein>
    <submittedName>
        <fullName evidence="5">Uncharacterized protein</fullName>
    </submittedName>
</protein>
<feature type="non-terminal residue" evidence="5">
    <location>
        <position position="1"/>
    </location>
</feature>
<dbReference type="InterPro" id="IPR015943">
    <property type="entry name" value="WD40/YVTN_repeat-like_dom_sf"/>
</dbReference>
<dbReference type="PANTHER" id="PTHR15574">
    <property type="entry name" value="WD REPEAT DOMAIN-CONTAINING FAMILY"/>
    <property type="match status" value="1"/>
</dbReference>
<sequence>PGLYADQSTVATLDLHKELHGHVGCVNSLYWSREGDKLLSGSDDTHLCIWKKTDDYRLACNIETGHRANIFSAKFMPKTSDTVIVSAAGDSEVRVFDVSARSLENGRLSGGSGLRHVYTCHRDRVKRIAVDDRNPFEFLTCSEDGTVRHFDLRRPHVCSHHTVRSFLLASHRPARSYPNANLPSDAPEGCPNPLLNYYPYDIDLNTISLNKLKPEYFAVGGMDAYIYLHDRRMIGTGGGGAGRNPTFGKMSRCIRKFTNDRDTGSRRSKHVTACKFSDANGQELNNMSNFVKLIGSWSSDGIYLFNMNDSPIRLSRSKRLKSSSKRKRSTHESMAMRLQNLSDMKEIVACFKSRNVEETIQKTSTFIENQHMSSIANWTARLYHDDKNKEEVLIRKVWGFGMEAASRGLAWQVGTPGSEDVKPDTSEALRGMMLAEHIAPKTWRGLWCLAVSFWLVGRSNGKQDIDQTSEWIQKARNLATHALELYTAAKAESSDSLDADTATDKSKIAAENEIGVQSEHYGILDGHYQFSSPFNMMESFLADMKKAEEV</sequence>
<dbReference type="PROSITE" id="PS50294">
    <property type="entry name" value="WD_REPEATS_REGION"/>
    <property type="match status" value="1"/>
</dbReference>
<keyword evidence="1 3" id="KW-0853">WD repeat</keyword>
<evidence type="ECO:0000313" key="6">
    <source>
        <dbReference type="Proteomes" id="UP000612746"/>
    </source>
</evidence>
<feature type="repeat" description="WD" evidence="3">
    <location>
        <begin position="19"/>
        <end position="51"/>
    </location>
</feature>
<evidence type="ECO:0000256" key="3">
    <source>
        <dbReference type="PROSITE-ProRule" id="PRU00221"/>
    </source>
</evidence>
<organism evidence="5 6">
    <name type="scientific">Umbelopsis vinacea</name>
    <dbReference type="NCBI Taxonomy" id="44442"/>
    <lineage>
        <taxon>Eukaryota</taxon>
        <taxon>Fungi</taxon>
        <taxon>Fungi incertae sedis</taxon>
        <taxon>Mucoromycota</taxon>
        <taxon>Mucoromycotina</taxon>
        <taxon>Umbelopsidomycetes</taxon>
        <taxon>Umbelopsidales</taxon>
        <taxon>Umbelopsidaceae</taxon>
        <taxon>Umbelopsis</taxon>
    </lineage>
</organism>
<dbReference type="InterPro" id="IPR001680">
    <property type="entry name" value="WD40_rpt"/>
</dbReference>